<gene>
    <name evidence="2" type="ORF">CROQUDRAFT_94212</name>
</gene>
<evidence type="ECO:0000256" key="1">
    <source>
        <dbReference type="SAM" id="Phobius"/>
    </source>
</evidence>
<sequence>MPLSDHLQRSVTPDLLSVLDQSDASKLYLLSRRRRGSNLNYLCPTMITIRTIIFGIICLVGSISADKRWGRARCDKKGAPQINPADCLNAFDNFTYQEGMYLPMSQIEATYSINSAGYEFSKASQAFGTCKVTIESRMKVDCSVSREFLLEGTPDLEERRGGLKFLVERCVQENQQTGIVSMPRDPSTENIPTNCLTDILLESA</sequence>
<keyword evidence="1" id="KW-0472">Membrane</keyword>
<keyword evidence="1" id="KW-0812">Transmembrane</keyword>
<keyword evidence="3" id="KW-1185">Reference proteome</keyword>
<reference evidence="2" key="1">
    <citation type="submission" date="2013-11" db="EMBL/GenBank/DDBJ databases">
        <title>Genome sequence of the fusiform rust pathogen reveals effectors for host alternation and coevolution with pine.</title>
        <authorList>
            <consortium name="DOE Joint Genome Institute"/>
            <person name="Smith K."/>
            <person name="Pendleton A."/>
            <person name="Kubisiak T."/>
            <person name="Anderson C."/>
            <person name="Salamov A."/>
            <person name="Aerts A."/>
            <person name="Riley R."/>
            <person name="Clum A."/>
            <person name="Lindquist E."/>
            <person name="Ence D."/>
            <person name="Campbell M."/>
            <person name="Kronenberg Z."/>
            <person name="Feau N."/>
            <person name="Dhillon B."/>
            <person name="Hamelin R."/>
            <person name="Burleigh J."/>
            <person name="Smith J."/>
            <person name="Yandell M."/>
            <person name="Nelson C."/>
            <person name="Grigoriev I."/>
            <person name="Davis J."/>
        </authorList>
    </citation>
    <scope>NUCLEOTIDE SEQUENCE</scope>
    <source>
        <strain evidence="2">G11</strain>
    </source>
</reference>
<name>A0A9P6NKB3_9BASI</name>
<comment type="caution">
    <text evidence="2">The sequence shown here is derived from an EMBL/GenBank/DDBJ whole genome shotgun (WGS) entry which is preliminary data.</text>
</comment>
<keyword evidence="1" id="KW-1133">Transmembrane helix</keyword>
<evidence type="ECO:0000313" key="3">
    <source>
        <dbReference type="Proteomes" id="UP000886653"/>
    </source>
</evidence>
<dbReference type="AlphaFoldDB" id="A0A9P6NKB3"/>
<feature type="transmembrane region" description="Helical" evidence="1">
    <location>
        <begin position="39"/>
        <end position="63"/>
    </location>
</feature>
<evidence type="ECO:0000313" key="2">
    <source>
        <dbReference type="EMBL" id="KAG0145111.1"/>
    </source>
</evidence>
<dbReference type="Proteomes" id="UP000886653">
    <property type="component" value="Unassembled WGS sequence"/>
</dbReference>
<protein>
    <submittedName>
        <fullName evidence="2">Uncharacterized protein</fullName>
    </submittedName>
</protein>
<proteinExistence type="predicted"/>
<organism evidence="2 3">
    <name type="scientific">Cronartium quercuum f. sp. fusiforme G11</name>
    <dbReference type="NCBI Taxonomy" id="708437"/>
    <lineage>
        <taxon>Eukaryota</taxon>
        <taxon>Fungi</taxon>
        <taxon>Dikarya</taxon>
        <taxon>Basidiomycota</taxon>
        <taxon>Pucciniomycotina</taxon>
        <taxon>Pucciniomycetes</taxon>
        <taxon>Pucciniales</taxon>
        <taxon>Coleosporiaceae</taxon>
        <taxon>Cronartium</taxon>
    </lineage>
</organism>
<dbReference type="EMBL" id="MU167282">
    <property type="protein sequence ID" value="KAG0145111.1"/>
    <property type="molecule type" value="Genomic_DNA"/>
</dbReference>
<accession>A0A9P6NKB3</accession>